<dbReference type="InterPro" id="IPR051533">
    <property type="entry name" value="WaaL-like"/>
</dbReference>
<sequence>MPEKALSFSENLPQNRKKSRFVIKIESLAFWFWFFLSIEGCLTFVFFQSKPALGTAVSYLPPISLAGFLLSSLLIGGRLRNPEIFQSFAAKCLLLLTGWAGLSLFWTGASPRFSAMGYWLTLTLKIVVVILTFLRADIDKVAIKSLQGLAWGGLVYALVPFLFNARTVEGRLGHELFLHPNDIGNRMAINCLCTMFLALESWGTTKQQKTYLYFLMFQLFTLLTSLSKTSIAAFLISALIYIFCSKISIKKKLMTLGGTSLLLAASLPTLGRYLNEYLNEQQGGEALTTASGRTVLWEIAWEMIQENPVWGYGYQSYRDVAPQVIAIRLVHPHNEWLNVWFNLGGVGLILGILTYLAYIGLIWRAKQAQLPQAILGLSLLVYVLIRGLTEANVPDFLVYPSVLMMLLIGWMTPRKTVRLGKTDD</sequence>
<dbReference type="PANTHER" id="PTHR37422">
    <property type="entry name" value="TEICHURONIC ACID BIOSYNTHESIS PROTEIN TUAE"/>
    <property type="match status" value="1"/>
</dbReference>
<feature type="transmembrane region" description="Helical" evidence="5">
    <location>
        <begin position="146"/>
        <end position="163"/>
    </location>
</feature>
<accession>A0ABT7M016</accession>
<feature type="transmembrane region" description="Helical" evidence="5">
    <location>
        <begin position="59"/>
        <end position="76"/>
    </location>
</feature>
<keyword evidence="2 5" id="KW-0812">Transmembrane</keyword>
<gene>
    <name evidence="7" type="ORF">QQ055_09125</name>
</gene>
<dbReference type="RefSeq" id="WP_284477124.1">
    <property type="nucleotide sequence ID" value="NZ_JASVEJ010000035.1"/>
</dbReference>
<evidence type="ECO:0000313" key="8">
    <source>
        <dbReference type="Proteomes" id="UP001230986"/>
    </source>
</evidence>
<keyword evidence="7" id="KW-0436">Ligase</keyword>
<evidence type="ECO:0000313" key="7">
    <source>
        <dbReference type="EMBL" id="MDL5057612.1"/>
    </source>
</evidence>
<evidence type="ECO:0000256" key="4">
    <source>
        <dbReference type="ARBA" id="ARBA00023136"/>
    </source>
</evidence>
<feature type="transmembrane region" description="Helical" evidence="5">
    <location>
        <begin position="232"/>
        <end position="249"/>
    </location>
</feature>
<keyword evidence="8" id="KW-1185">Reference proteome</keyword>
<keyword evidence="4 5" id="KW-0472">Membrane</keyword>
<evidence type="ECO:0000259" key="6">
    <source>
        <dbReference type="Pfam" id="PF04932"/>
    </source>
</evidence>
<keyword evidence="3 5" id="KW-1133">Transmembrane helix</keyword>
<dbReference type="Proteomes" id="UP001230986">
    <property type="component" value="Unassembled WGS sequence"/>
</dbReference>
<evidence type="ECO:0000256" key="1">
    <source>
        <dbReference type="ARBA" id="ARBA00004141"/>
    </source>
</evidence>
<feature type="transmembrane region" description="Helical" evidence="5">
    <location>
        <begin position="115"/>
        <end position="134"/>
    </location>
</feature>
<dbReference type="InterPro" id="IPR007016">
    <property type="entry name" value="O-antigen_ligase-rel_domated"/>
</dbReference>
<comment type="subcellular location">
    <subcellularLocation>
        <location evidence="1">Membrane</location>
        <topology evidence="1">Multi-pass membrane protein</topology>
    </subcellularLocation>
</comment>
<organism evidence="7 8">
    <name type="scientific">Geitlerinema calcuttense NRMC-F 0142</name>
    <dbReference type="NCBI Taxonomy" id="2922238"/>
    <lineage>
        <taxon>Bacteria</taxon>
        <taxon>Bacillati</taxon>
        <taxon>Cyanobacteriota</taxon>
        <taxon>Cyanophyceae</taxon>
        <taxon>Geitlerinematales</taxon>
        <taxon>Geitlerinemataceae</taxon>
        <taxon>Geitlerinema</taxon>
    </lineage>
</organism>
<feature type="domain" description="O-antigen ligase-related" evidence="6">
    <location>
        <begin position="215"/>
        <end position="350"/>
    </location>
</feature>
<protein>
    <submittedName>
        <fullName evidence="7">O-antigen ligase family protein</fullName>
    </submittedName>
</protein>
<dbReference type="Pfam" id="PF04932">
    <property type="entry name" value="Wzy_C"/>
    <property type="match status" value="1"/>
</dbReference>
<evidence type="ECO:0000256" key="3">
    <source>
        <dbReference type="ARBA" id="ARBA00022989"/>
    </source>
</evidence>
<proteinExistence type="predicted"/>
<evidence type="ECO:0000256" key="2">
    <source>
        <dbReference type="ARBA" id="ARBA00022692"/>
    </source>
</evidence>
<dbReference type="PANTHER" id="PTHR37422:SF13">
    <property type="entry name" value="LIPOPOLYSACCHARIDE BIOSYNTHESIS PROTEIN PA4999-RELATED"/>
    <property type="match status" value="1"/>
</dbReference>
<feature type="transmembrane region" description="Helical" evidence="5">
    <location>
        <begin position="339"/>
        <end position="361"/>
    </location>
</feature>
<dbReference type="EMBL" id="JASVEJ010000035">
    <property type="protein sequence ID" value="MDL5057612.1"/>
    <property type="molecule type" value="Genomic_DNA"/>
</dbReference>
<evidence type="ECO:0000256" key="5">
    <source>
        <dbReference type="SAM" id="Phobius"/>
    </source>
</evidence>
<comment type="caution">
    <text evidence="7">The sequence shown here is derived from an EMBL/GenBank/DDBJ whole genome shotgun (WGS) entry which is preliminary data.</text>
</comment>
<feature type="transmembrane region" description="Helical" evidence="5">
    <location>
        <begin position="88"/>
        <end position="109"/>
    </location>
</feature>
<name>A0ABT7M016_9CYAN</name>
<reference evidence="7 8" key="1">
    <citation type="submission" date="2023-06" db="EMBL/GenBank/DDBJ databases">
        <title>Whole genome sequence of Oscillatoria calcuttensis NRMC-F 0142.</title>
        <authorList>
            <person name="Shakena Fathima T."/>
            <person name="Muralitharan G."/>
            <person name="Thajuddin N."/>
        </authorList>
    </citation>
    <scope>NUCLEOTIDE SEQUENCE [LARGE SCALE GENOMIC DNA]</scope>
    <source>
        <strain evidence="7 8">NRMC-F 0142</strain>
    </source>
</reference>
<feature type="transmembrane region" description="Helical" evidence="5">
    <location>
        <begin position="397"/>
        <end position="413"/>
    </location>
</feature>
<feature type="transmembrane region" description="Helical" evidence="5">
    <location>
        <begin position="21"/>
        <end position="47"/>
    </location>
</feature>
<feature type="transmembrane region" description="Helical" evidence="5">
    <location>
        <begin position="368"/>
        <end position="385"/>
    </location>
</feature>
<dbReference type="GO" id="GO:0016874">
    <property type="term" value="F:ligase activity"/>
    <property type="evidence" value="ECO:0007669"/>
    <property type="project" value="UniProtKB-KW"/>
</dbReference>